<dbReference type="InterPro" id="IPR042208">
    <property type="entry name" value="D-ser_dehydrat-like_sf"/>
</dbReference>
<proteinExistence type="inferred from homology"/>
<dbReference type="RefSeq" id="WP_116492475.1">
    <property type="nucleotide sequence ID" value="NZ_QDFR01000007.1"/>
</dbReference>
<dbReference type="Pfam" id="PF14031">
    <property type="entry name" value="D-ser_dehydrat"/>
    <property type="match status" value="1"/>
</dbReference>
<dbReference type="PANTHER" id="PTHR28004">
    <property type="entry name" value="ZGC:162816-RELATED"/>
    <property type="match status" value="1"/>
</dbReference>
<comment type="similarity">
    <text evidence="1">Belongs to the DSD1 family.</text>
</comment>
<dbReference type="InterPro" id="IPR026956">
    <property type="entry name" value="D-ser_dehydrat-like_dom"/>
</dbReference>
<dbReference type="InterPro" id="IPR001608">
    <property type="entry name" value="Ala_racemase_N"/>
</dbReference>
<evidence type="ECO:0000256" key="1">
    <source>
        <dbReference type="ARBA" id="ARBA00005323"/>
    </source>
</evidence>
<name>A0AA92C182_RHIRH</name>
<organism evidence="4 5">
    <name type="scientific">Rhizobium rhizogenes</name>
    <name type="common">Agrobacterium rhizogenes</name>
    <dbReference type="NCBI Taxonomy" id="359"/>
    <lineage>
        <taxon>Bacteria</taxon>
        <taxon>Pseudomonadati</taxon>
        <taxon>Pseudomonadota</taxon>
        <taxon>Alphaproteobacteria</taxon>
        <taxon>Hyphomicrobiales</taxon>
        <taxon>Rhizobiaceae</taxon>
        <taxon>Rhizobium/Agrobacterium group</taxon>
        <taxon>Rhizobium</taxon>
    </lineage>
</organism>
<evidence type="ECO:0000256" key="2">
    <source>
        <dbReference type="ARBA" id="ARBA00023239"/>
    </source>
</evidence>
<dbReference type="SUPFAM" id="SSF51419">
    <property type="entry name" value="PLP-binding barrel"/>
    <property type="match status" value="1"/>
</dbReference>
<keyword evidence="2" id="KW-0456">Lyase</keyword>
<dbReference type="AlphaFoldDB" id="A0AA92C182"/>
<dbReference type="Gene3D" id="3.20.20.10">
    <property type="entry name" value="Alanine racemase"/>
    <property type="match status" value="1"/>
</dbReference>
<gene>
    <name evidence="4" type="ORF">DC430_17925</name>
</gene>
<reference evidence="4 5" key="1">
    <citation type="submission" date="2018-04" db="EMBL/GenBank/DDBJ databases">
        <authorList>
            <person name="Hagen T."/>
        </authorList>
    </citation>
    <scope>NUCLEOTIDE SEQUENCE [LARGE SCALE GENOMIC DNA]</scope>
    <source>
        <strain evidence="4 5">TPD7009</strain>
    </source>
</reference>
<feature type="domain" description="D-serine dehydratase-like" evidence="3">
    <location>
        <begin position="250"/>
        <end position="341"/>
    </location>
</feature>
<dbReference type="GO" id="GO:0036088">
    <property type="term" value="P:D-serine catabolic process"/>
    <property type="evidence" value="ECO:0007669"/>
    <property type="project" value="TreeGrafter"/>
</dbReference>
<evidence type="ECO:0000313" key="4">
    <source>
        <dbReference type="EMBL" id="PVE51327.1"/>
    </source>
</evidence>
<dbReference type="InterPro" id="IPR051466">
    <property type="entry name" value="D-amino_acid_metab_enzyme"/>
</dbReference>
<dbReference type="Pfam" id="PF01168">
    <property type="entry name" value="Ala_racemase_N"/>
    <property type="match status" value="1"/>
</dbReference>
<dbReference type="InterPro" id="IPR029066">
    <property type="entry name" value="PLP-binding_barrel"/>
</dbReference>
<dbReference type="PANTHER" id="PTHR28004:SF2">
    <property type="entry name" value="D-SERINE DEHYDRATASE"/>
    <property type="match status" value="1"/>
</dbReference>
<accession>A0AA92C182</accession>
<protein>
    <submittedName>
        <fullName evidence="4">Alanine racemase</fullName>
    </submittedName>
</protein>
<evidence type="ECO:0000313" key="5">
    <source>
        <dbReference type="Proteomes" id="UP000244335"/>
    </source>
</evidence>
<evidence type="ECO:0000259" key="3">
    <source>
        <dbReference type="SMART" id="SM01119"/>
    </source>
</evidence>
<dbReference type="Gene3D" id="2.40.37.20">
    <property type="entry name" value="D-serine dehydratase-like domain"/>
    <property type="match status" value="1"/>
</dbReference>
<dbReference type="Proteomes" id="UP000244335">
    <property type="component" value="Unassembled WGS sequence"/>
</dbReference>
<dbReference type="EMBL" id="QDFR01000007">
    <property type="protein sequence ID" value="PVE51327.1"/>
    <property type="molecule type" value="Genomic_DNA"/>
</dbReference>
<dbReference type="CDD" id="cd06820">
    <property type="entry name" value="PLPDE_III_LS_D-TA_like"/>
    <property type="match status" value="1"/>
</dbReference>
<comment type="caution">
    <text evidence="4">The sequence shown here is derived from an EMBL/GenBank/DDBJ whole genome shotgun (WGS) entry which is preliminary data.</text>
</comment>
<sequence>MPLSDQQIAELNTPAVVVDLDIAKKNISRFQDYADIHGLKVRPHIKTHKLPAVAEIQLAAGAVGITCQKVSEAEAMVAGSDAIKDVLITYNILGAAKLKQLRALAGKVRLSVVADSAEVVQGLSQAFADAAEPLNVLVECNTGANRCGVSTPEAAASLAVIIDRAPGLVFGGLMTYPAPSGEAAVQSFMAQAKRLIEEKGIAVTVITSGGTPSMMHAAKAPVVTEYRPGTYVYNDRSLVTRGVCGWDECALNVIATVVSVPAENRAIIDAGSKALTSDLLGLTGYGHVLGREDITIDQLSEEHGRLVTEGPIGLKVGDKLRIVPNHACVVTNLVDSLTVIGEDMSEPEVWPVAARGLIV</sequence>
<dbReference type="GO" id="GO:0008721">
    <property type="term" value="F:D-serine ammonia-lyase activity"/>
    <property type="evidence" value="ECO:0007669"/>
    <property type="project" value="TreeGrafter"/>
</dbReference>
<dbReference type="SMART" id="SM01119">
    <property type="entry name" value="D-ser_dehydrat"/>
    <property type="match status" value="1"/>
</dbReference>